<dbReference type="SUPFAM" id="SSF54928">
    <property type="entry name" value="RNA-binding domain, RBD"/>
    <property type="match status" value="1"/>
</dbReference>
<evidence type="ECO:0000256" key="4">
    <source>
        <dbReference type="ARBA" id="ARBA00023187"/>
    </source>
</evidence>
<evidence type="ECO:0000256" key="5">
    <source>
        <dbReference type="ARBA" id="ARBA00023242"/>
    </source>
</evidence>
<dbReference type="GO" id="GO:0005654">
    <property type="term" value="C:nucleoplasm"/>
    <property type="evidence" value="ECO:0007669"/>
    <property type="project" value="TreeGrafter"/>
</dbReference>
<keyword evidence="2" id="KW-0507">mRNA processing</keyword>
<reference evidence="10" key="1">
    <citation type="submission" date="2019-07" db="EMBL/GenBank/DDBJ databases">
        <title>De Novo Assembly of kiwifruit Actinidia rufa.</title>
        <authorList>
            <person name="Sugita-Konishi S."/>
            <person name="Sato K."/>
            <person name="Mori E."/>
            <person name="Abe Y."/>
            <person name="Kisaki G."/>
            <person name="Hamano K."/>
            <person name="Suezawa K."/>
            <person name="Otani M."/>
            <person name="Fukuda T."/>
            <person name="Manabe T."/>
            <person name="Gomi K."/>
            <person name="Tabuchi M."/>
            <person name="Akimitsu K."/>
            <person name="Kataoka I."/>
        </authorList>
    </citation>
    <scope>NUCLEOTIDE SEQUENCE [LARGE SCALE GENOMIC DNA]</scope>
    <source>
        <strain evidence="10">cv. Fuchu</strain>
    </source>
</reference>
<feature type="region of interest" description="Disordered" evidence="7">
    <location>
        <begin position="17"/>
        <end position="39"/>
    </location>
</feature>
<dbReference type="PANTHER" id="PTHR15481:SF0">
    <property type="entry name" value="LD23870P-RELATED"/>
    <property type="match status" value="1"/>
</dbReference>
<gene>
    <name evidence="9" type="ORF">Acr_00g0049450</name>
</gene>
<dbReference type="CDD" id="cd12365">
    <property type="entry name" value="RRM_RNPS1"/>
    <property type="match status" value="1"/>
</dbReference>
<feature type="compositionally biased region" description="Pro residues" evidence="7">
    <location>
        <begin position="106"/>
        <end position="120"/>
    </location>
</feature>
<evidence type="ECO:0000256" key="7">
    <source>
        <dbReference type="SAM" id="MobiDB-lite"/>
    </source>
</evidence>
<evidence type="ECO:0000259" key="8">
    <source>
        <dbReference type="PROSITE" id="PS50102"/>
    </source>
</evidence>
<feature type="compositionally biased region" description="Low complexity" evidence="7">
    <location>
        <begin position="428"/>
        <end position="444"/>
    </location>
</feature>
<dbReference type="GO" id="GO:0000398">
    <property type="term" value="P:mRNA splicing, via spliceosome"/>
    <property type="evidence" value="ECO:0007669"/>
    <property type="project" value="TreeGrafter"/>
</dbReference>
<keyword evidence="10" id="KW-1185">Reference proteome</keyword>
<name>A0A7J0DM57_9ERIC</name>
<dbReference type="InterPro" id="IPR012677">
    <property type="entry name" value="Nucleotide-bd_a/b_plait_sf"/>
</dbReference>
<dbReference type="GO" id="GO:0061574">
    <property type="term" value="C:ASAP complex"/>
    <property type="evidence" value="ECO:0007669"/>
    <property type="project" value="TreeGrafter"/>
</dbReference>
<feature type="compositionally biased region" description="Basic and acidic residues" evidence="7">
    <location>
        <begin position="271"/>
        <end position="302"/>
    </location>
</feature>
<feature type="compositionally biased region" description="Low complexity" evidence="7">
    <location>
        <begin position="400"/>
        <end position="410"/>
    </location>
</feature>
<dbReference type="InterPro" id="IPR035979">
    <property type="entry name" value="RBD_domain_sf"/>
</dbReference>
<keyword evidence="5" id="KW-0539">Nucleus</keyword>
<evidence type="ECO:0000256" key="1">
    <source>
        <dbReference type="ARBA" id="ARBA00004123"/>
    </source>
</evidence>
<feature type="compositionally biased region" description="Low complexity" evidence="7">
    <location>
        <begin position="307"/>
        <end position="329"/>
    </location>
</feature>
<dbReference type="PROSITE" id="PS50102">
    <property type="entry name" value="RRM"/>
    <property type="match status" value="1"/>
</dbReference>
<evidence type="ECO:0000256" key="6">
    <source>
        <dbReference type="PROSITE-ProRule" id="PRU00176"/>
    </source>
</evidence>
<comment type="caution">
    <text evidence="9">The sequence shown here is derived from an EMBL/GenBank/DDBJ whole genome shotgun (WGS) entry which is preliminary data.</text>
</comment>
<protein>
    <submittedName>
        <fullName evidence="9">Arginine/serine-rich 45</fullName>
    </submittedName>
</protein>
<feature type="compositionally biased region" description="Basic and acidic residues" evidence="7">
    <location>
        <begin position="236"/>
        <end position="250"/>
    </location>
</feature>
<dbReference type="GO" id="GO:0005737">
    <property type="term" value="C:cytoplasm"/>
    <property type="evidence" value="ECO:0007669"/>
    <property type="project" value="TreeGrafter"/>
</dbReference>
<evidence type="ECO:0000313" key="10">
    <source>
        <dbReference type="Proteomes" id="UP000585474"/>
    </source>
</evidence>
<dbReference type="FunFam" id="3.30.70.330:FF:000461">
    <property type="entry name" value="Serine/arginine-rich splicing factor SR45"/>
    <property type="match status" value="1"/>
</dbReference>
<dbReference type="Pfam" id="PF00076">
    <property type="entry name" value="RRM_1"/>
    <property type="match status" value="1"/>
</dbReference>
<feature type="region of interest" description="Disordered" evidence="7">
    <location>
        <begin position="98"/>
        <end position="123"/>
    </location>
</feature>
<dbReference type="GO" id="GO:0003723">
    <property type="term" value="F:RNA binding"/>
    <property type="evidence" value="ECO:0007669"/>
    <property type="project" value="UniProtKB-UniRule"/>
</dbReference>
<dbReference type="InterPro" id="IPR034201">
    <property type="entry name" value="RNPS1_RRM"/>
</dbReference>
<evidence type="ECO:0000313" key="9">
    <source>
        <dbReference type="EMBL" id="GFS37047.1"/>
    </source>
</evidence>
<feature type="compositionally biased region" description="Basic residues" evidence="7">
    <location>
        <begin position="251"/>
        <end position="264"/>
    </location>
</feature>
<dbReference type="Gene3D" id="3.30.70.330">
    <property type="match status" value="1"/>
</dbReference>
<comment type="subcellular location">
    <subcellularLocation>
        <location evidence="1">Nucleus</location>
    </subcellularLocation>
</comment>
<evidence type="ECO:0000256" key="2">
    <source>
        <dbReference type="ARBA" id="ARBA00022664"/>
    </source>
</evidence>
<organism evidence="9 10">
    <name type="scientific">Actinidia rufa</name>
    <dbReference type="NCBI Taxonomy" id="165716"/>
    <lineage>
        <taxon>Eukaryota</taxon>
        <taxon>Viridiplantae</taxon>
        <taxon>Streptophyta</taxon>
        <taxon>Embryophyta</taxon>
        <taxon>Tracheophyta</taxon>
        <taxon>Spermatophyta</taxon>
        <taxon>Magnoliopsida</taxon>
        <taxon>eudicotyledons</taxon>
        <taxon>Gunneridae</taxon>
        <taxon>Pentapetalae</taxon>
        <taxon>asterids</taxon>
        <taxon>Ericales</taxon>
        <taxon>Actinidiaceae</taxon>
        <taxon>Actinidia</taxon>
    </lineage>
</organism>
<keyword evidence="3 6" id="KW-0694">RNA-binding</keyword>
<dbReference type="OrthoDB" id="252020at2759"/>
<feature type="compositionally biased region" description="Basic residues" evidence="7">
    <location>
        <begin position="330"/>
        <end position="399"/>
    </location>
</feature>
<feature type="domain" description="RRM" evidence="8">
    <location>
        <begin position="128"/>
        <end position="207"/>
    </location>
</feature>
<keyword evidence="4" id="KW-0508">mRNA splicing</keyword>
<feature type="compositionally biased region" description="Basic and acidic residues" evidence="7">
    <location>
        <begin position="17"/>
        <end position="28"/>
    </location>
</feature>
<dbReference type="AlphaFoldDB" id="A0A7J0DM57"/>
<dbReference type="SMART" id="SM00360">
    <property type="entry name" value="RRM"/>
    <property type="match status" value="1"/>
</dbReference>
<feature type="region of interest" description="Disordered" evidence="7">
    <location>
        <begin position="206"/>
        <end position="444"/>
    </location>
</feature>
<feature type="compositionally biased region" description="Basic residues" evidence="7">
    <location>
        <begin position="411"/>
        <end position="427"/>
    </location>
</feature>
<dbReference type="Proteomes" id="UP000585474">
    <property type="component" value="Unassembled WGS sequence"/>
</dbReference>
<proteinExistence type="predicted"/>
<dbReference type="InterPro" id="IPR000504">
    <property type="entry name" value="RRM_dom"/>
</dbReference>
<accession>A0A7J0DM57</accession>
<sequence>MRRTTQSCSALLTVKAVTEKEERKESKSKILGSGQQEHRPVALFPSHPTFLAPKGTPSCASRLPLSPLLLLDAIRTNFAMSRVDFPHTALVAGCGLPAEGAKRGRSPPPQSKKPSPPPRKTSPMLESLVLHVDQLSRNVNEAHLRRYSVCNFGEIVNVQLVMDHAVNLSRGYGYVEFKTRVDAEKAQTYMDGGQIDGNVVRAKFTLPERKKVSPPPKVVATVSKKDAPKADNVGADVEKDGPKRQRETSPRRKPHSPLRRRSPIARRGGSPRREPDSPPRRRVDSPVRRRGESPYRRGETPPRRRPASPGRGRSPSSPPRRNASSARASPPRRIRGSPVRRRSPLPPRRRSPPRRARSPPRRSPINRRRSRSPIRRPVRSRSRSVSPRRGRPPVPRRGRSSSYSGSPSPRKVARKVSRSRSPRRPLRGRSTSNSSSSSSPPRKP</sequence>
<dbReference type="PANTHER" id="PTHR15481">
    <property type="entry name" value="RIBONUCLEIC ACID BINDING PROTEIN S1"/>
    <property type="match status" value="1"/>
</dbReference>
<dbReference type="EMBL" id="BJWL01000270">
    <property type="protein sequence ID" value="GFS37047.1"/>
    <property type="molecule type" value="Genomic_DNA"/>
</dbReference>
<evidence type="ECO:0000256" key="3">
    <source>
        <dbReference type="ARBA" id="ARBA00022884"/>
    </source>
</evidence>